<dbReference type="InterPro" id="IPR051907">
    <property type="entry name" value="DoxX-like_oxidoreductase"/>
</dbReference>
<feature type="region of interest" description="Disordered" evidence="7">
    <location>
        <begin position="1"/>
        <end position="171"/>
    </location>
</feature>
<sequence>MRRPKPDNDDFYDKHRRRPAPAVQDAIDAKAERERAAEPDVADAPTEALPVVGDATDDAGGGVTAPEAYAPPQAYSAAEPQTEPDEPAGDDTGAADDDGVADDGKTAVIISSGVGAAAQNPVKKSVSTEPVHTEPFTDDDDDDTGSGSGRRYAEQMTEPPLPYIEPQPTAPFDLDEDHFDGDHADDAEPETVAASDAGVAPVARRGTLDLGLLLLRVAIGATFTVHGLQKLTGWFNGPGPNGFADFLTNAPNPSIGFNSDITTILAFVAGVSETAGGILLVLGLLTPIAGAAVLSSILVALTYRVTLAGGLWFFAADGGGNGIELEAVLAAAAAALILTGPGTYSVDRRWGWSRRPAWGSGAWLLIGIGVAVATWMVFNGTNPLASPGNPAG</sequence>
<feature type="compositionally biased region" description="Acidic residues" evidence="7">
    <location>
        <begin position="82"/>
        <end position="101"/>
    </location>
</feature>
<reference evidence="9 10" key="2">
    <citation type="journal article" date="2017" name="Int. J. Syst. Evol. Microbiol.">
        <title>Gordonia phthalatica sp. nov., a di-n-butyl phthalate-degrading bacterium isolated from activated sludge.</title>
        <authorList>
            <person name="Jin D."/>
            <person name="Kong X."/>
            <person name="Jia M."/>
            <person name="Yu X."/>
            <person name="Wang X."/>
            <person name="Zhuang X."/>
            <person name="Deng Y."/>
            <person name="Bai Z."/>
        </authorList>
    </citation>
    <scope>NUCLEOTIDE SEQUENCE [LARGE SCALE GENOMIC DNA]</scope>
    <source>
        <strain evidence="9 10">QH-11</strain>
    </source>
</reference>
<feature type="transmembrane region" description="Helical" evidence="8">
    <location>
        <begin position="358"/>
        <end position="378"/>
    </location>
</feature>
<gene>
    <name evidence="9" type="ORF">ACH46_14180</name>
</gene>
<evidence type="ECO:0000256" key="7">
    <source>
        <dbReference type="SAM" id="MobiDB-lite"/>
    </source>
</evidence>
<comment type="subcellular location">
    <subcellularLocation>
        <location evidence="1">Cell membrane</location>
        <topology evidence="1">Multi-pass membrane protein</topology>
    </subcellularLocation>
</comment>
<protein>
    <submittedName>
        <fullName evidence="9">DoxX family protein</fullName>
    </submittedName>
</protein>
<dbReference type="STRING" id="1136941.ACH46_14180"/>
<keyword evidence="6 8" id="KW-0472">Membrane</keyword>
<dbReference type="PATRIC" id="fig|1136941.3.peg.2896"/>
<reference evidence="10" key="1">
    <citation type="submission" date="2015-06" db="EMBL/GenBank/DDBJ databases">
        <title>Complete genome sequence and metabolic analysis of phthalate degradation pathway in Gordonia sp. QH-11.</title>
        <authorList>
            <person name="Jin D."/>
            <person name="Kong X."/>
            <person name="Bai Z."/>
        </authorList>
    </citation>
    <scope>NUCLEOTIDE SEQUENCE [LARGE SCALE GENOMIC DNA]</scope>
    <source>
        <strain evidence="10">QH-11</strain>
    </source>
</reference>
<dbReference type="Pfam" id="PF07681">
    <property type="entry name" value="DoxX"/>
    <property type="match status" value="1"/>
</dbReference>
<evidence type="ECO:0000256" key="3">
    <source>
        <dbReference type="ARBA" id="ARBA00022475"/>
    </source>
</evidence>
<feature type="transmembrane region" description="Helical" evidence="8">
    <location>
        <begin position="292"/>
        <end position="315"/>
    </location>
</feature>
<evidence type="ECO:0000256" key="5">
    <source>
        <dbReference type="ARBA" id="ARBA00022989"/>
    </source>
</evidence>
<feature type="compositionally biased region" description="Basic and acidic residues" evidence="7">
    <location>
        <begin position="27"/>
        <end position="38"/>
    </location>
</feature>
<dbReference type="PANTHER" id="PTHR33452">
    <property type="entry name" value="OXIDOREDUCTASE CATD-RELATED"/>
    <property type="match status" value="1"/>
</dbReference>
<evidence type="ECO:0000256" key="2">
    <source>
        <dbReference type="ARBA" id="ARBA00006679"/>
    </source>
</evidence>
<proteinExistence type="inferred from homology"/>
<evidence type="ECO:0000313" key="9">
    <source>
        <dbReference type="EMBL" id="ALG86909.1"/>
    </source>
</evidence>
<dbReference type="Proteomes" id="UP000063789">
    <property type="component" value="Chromosome"/>
</dbReference>
<evidence type="ECO:0000256" key="4">
    <source>
        <dbReference type="ARBA" id="ARBA00022692"/>
    </source>
</evidence>
<dbReference type="EMBL" id="CP011853">
    <property type="protein sequence ID" value="ALG86909.1"/>
    <property type="molecule type" value="Genomic_DNA"/>
</dbReference>
<evidence type="ECO:0000313" key="10">
    <source>
        <dbReference type="Proteomes" id="UP000063789"/>
    </source>
</evidence>
<dbReference type="AlphaFoldDB" id="A0A0N9NEN2"/>
<keyword evidence="3" id="KW-1003">Cell membrane</keyword>
<feature type="transmembrane region" description="Helical" evidence="8">
    <location>
        <begin position="264"/>
        <end position="285"/>
    </location>
</feature>
<keyword evidence="5 8" id="KW-1133">Transmembrane helix</keyword>
<feature type="transmembrane region" description="Helical" evidence="8">
    <location>
        <begin position="327"/>
        <end position="346"/>
    </location>
</feature>
<dbReference type="GO" id="GO:0005886">
    <property type="term" value="C:plasma membrane"/>
    <property type="evidence" value="ECO:0007669"/>
    <property type="project" value="UniProtKB-SubCell"/>
</dbReference>
<keyword evidence="10" id="KW-1185">Reference proteome</keyword>
<name>A0A0N9NEN2_9ACTN</name>
<evidence type="ECO:0000256" key="6">
    <source>
        <dbReference type="ARBA" id="ARBA00023136"/>
    </source>
</evidence>
<dbReference type="InterPro" id="IPR032808">
    <property type="entry name" value="DoxX"/>
</dbReference>
<dbReference type="KEGG" id="goq:ACH46_14180"/>
<evidence type="ECO:0000256" key="8">
    <source>
        <dbReference type="SAM" id="Phobius"/>
    </source>
</evidence>
<organism evidence="9 10">
    <name type="scientific">Gordonia phthalatica</name>
    <dbReference type="NCBI Taxonomy" id="1136941"/>
    <lineage>
        <taxon>Bacteria</taxon>
        <taxon>Bacillati</taxon>
        <taxon>Actinomycetota</taxon>
        <taxon>Actinomycetes</taxon>
        <taxon>Mycobacteriales</taxon>
        <taxon>Gordoniaceae</taxon>
        <taxon>Gordonia</taxon>
    </lineage>
</organism>
<accession>A0A0N9NEN2</accession>
<comment type="similarity">
    <text evidence="2">Belongs to the DoxX family.</text>
</comment>
<keyword evidence="4 8" id="KW-0812">Transmembrane</keyword>
<feature type="compositionally biased region" description="Basic and acidic residues" evidence="7">
    <location>
        <begin position="1"/>
        <end position="13"/>
    </location>
</feature>
<dbReference type="PANTHER" id="PTHR33452:SF1">
    <property type="entry name" value="INNER MEMBRANE PROTEIN YPHA-RELATED"/>
    <property type="match status" value="1"/>
</dbReference>
<evidence type="ECO:0000256" key="1">
    <source>
        <dbReference type="ARBA" id="ARBA00004651"/>
    </source>
</evidence>
<feature type="compositionally biased region" description="Pro residues" evidence="7">
    <location>
        <begin position="159"/>
        <end position="169"/>
    </location>
</feature>